<name>A0A846WR25_9ACTN</name>
<organism evidence="2 3">
    <name type="scientific">Gordonia polyisoprenivorans</name>
    <dbReference type="NCBI Taxonomy" id="84595"/>
    <lineage>
        <taxon>Bacteria</taxon>
        <taxon>Bacillati</taxon>
        <taxon>Actinomycetota</taxon>
        <taxon>Actinomycetes</taxon>
        <taxon>Mycobacteriales</taxon>
        <taxon>Gordoniaceae</taxon>
        <taxon>Gordonia</taxon>
    </lineage>
</organism>
<evidence type="ECO:0000313" key="3">
    <source>
        <dbReference type="Proteomes" id="UP000563898"/>
    </source>
</evidence>
<dbReference type="Pfam" id="PF14230">
    <property type="entry name" value="DUF4333"/>
    <property type="match status" value="1"/>
</dbReference>
<evidence type="ECO:0000259" key="1">
    <source>
        <dbReference type="Pfam" id="PF14230"/>
    </source>
</evidence>
<proteinExistence type="predicted"/>
<accession>A0A846WR25</accession>
<feature type="domain" description="DUF4333" evidence="1">
    <location>
        <begin position="14"/>
        <end position="88"/>
    </location>
</feature>
<protein>
    <submittedName>
        <fullName evidence="2">DUF4333 domain-containing protein</fullName>
    </submittedName>
</protein>
<reference evidence="2 3" key="1">
    <citation type="submission" date="2020-04" db="EMBL/GenBank/DDBJ databases">
        <title>MicrobeNet Type strains.</title>
        <authorList>
            <person name="Nicholson A.C."/>
        </authorList>
    </citation>
    <scope>NUCLEOTIDE SEQUENCE [LARGE SCALE GENOMIC DNA]</scope>
    <source>
        <strain evidence="2 3">ATCC BAA-14</strain>
    </source>
</reference>
<dbReference type="InterPro" id="IPR025637">
    <property type="entry name" value="DUF4333"/>
</dbReference>
<sequence length="112" mass="11580">MVAVAVITAVVVTVVVLLIGSGGDQSSSHDRAELMSEVTMDAKSVYGAGNVSSITCPQQPPTTVGASFTCTAEVVGESAQTIKVQVTDGGWTVSMRPLRPHITYPSMTLPSN</sequence>
<dbReference type="EMBL" id="JAAXPC010000014">
    <property type="protein sequence ID" value="NKY04064.1"/>
    <property type="molecule type" value="Genomic_DNA"/>
</dbReference>
<comment type="caution">
    <text evidence="2">The sequence shown here is derived from an EMBL/GenBank/DDBJ whole genome shotgun (WGS) entry which is preliminary data.</text>
</comment>
<gene>
    <name evidence="2" type="ORF">HGA05_21065</name>
</gene>
<dbReference type="AlphaFoldDB" id="A0A846WR25"/>
<dbReference type="Proteomes" id="UP000563898">
    <property type="component" value="Unassembled WGS sequence"/>
</dbReference>
<evidence type="ECO:0000313" key="2">
    <source>
        <dbReference type="EMBL" id="NKY04064.1"/>
    </source>
</evidence>